<dbReference type="EMBL" id="JAPWTJ010000078">
    <property type="protein sequence ID" value="KAJ8983365.1"/>
    <property type="molecule type" value="Genomic_DNA"/>
</dbReference>
<dbReference type="PRINTS" id="PR00821">
    <property type="entry name" value="TAGLIPASE"/>
</dbReference>
<evidence type="ECO:0000256" key="2">
    <source>
        <dbReference type="ARBA" id="ARBA00010701"/>
    </source>
</evidence>
<dbReference type="InterPro" id="IPR029058">
    <property type="entry name" value="AB_hydrolase_fold"/>
</dbReference>
<dbReference type="Gene3D" id="3.40.50.1820">
    <property type="entry name" value="alpha/beta hydrolase"/>
    <property type="match status" value="1"/>
</dbReference>
<dbReference type="PANTHER" id="PTHR11610:SF190">
    <property type="entry name" value="VITELLOGENIN-3-LIKE PROTEIN"/>
    <property type="match status" value="1"/>
</dbReference>
<evidence type="ECO:0000256" key="5">
    <source>
        <dbReference type="SAM" id="SignalP"/>
    </source>
</evidence>
<comment type="subcellular location">
    <subcellularLocation>
        <location evidence="1">Secreted</location>
    </subcellularLocation>
</comment>
<keyword evidence="5" id="KW-0732">Signal</keyword>
<gene>
    <name evidence="7" type="ORF">NQ317_009278</name>
</gene>
<evidence type="ECO:0000313" key="7">
    <source>
        <dbReference type="EMBL" id="KAJ8983365.1"/>
    </source>
</evidence>
<evidence type="ECO:0000313" key="8">
    <source>
        <dbReference type="Proteomes" id="UP001162164"/>
    </source>
</evidence>
<dbReference type="InterPro" id="IPR000734">
    <property type="entry name" value="TAG_lipase"/>
</dbReference>
<evidence type="ECO:0000259" key="6">
    <source>
        <dbReference type="Pfam" id="PF00151"/>
    </source>
</evidence>
<dbReference type="PANTHER" id="PTHR11610">
    <property type="entry name" value="LIPASE"/>
    <property type="match status" value="1"/>
</dbReference>
<feature type="domain" description="Lipase" evidence="6">
    <location>
        <begin position="58"/>
        <end position="325"/>
    </location>
</feature>
<dbReference type="SUPFAM" id="SSF53474">
    <property type="entry name" value="alpha/beta-Hydrolases"/>
    <property type="match status" value="1"/>
</dbReference>
<dbReference type="CDD" id="cd00707">
    <property type="entry name" value="Pancreat_lipase_like"/>
    <property type="match status" value="1"/>
</dbReference>
<evidence type="ECO:0000256" key="1">
    <source>
        <dbReference type="ARBA" id="ARBA00004613"/>
    </source>
</evidence>
<keyword evidence="8" id="KW-1185">Reference proteome</keyword>
<dbReference type="Proteomes" id="UP001162164">
    <property type="component" value="Unassembled WGS sequence"/>
</dbReference>
<feature type="signal peptide" evidence="5">
    <location>
        <begin position="1"/>
        <end position="21"/>
    </location>
</feature>
<accession>A0ABQ9JYD4</accession>
<evidence type="ECO:0000256" key="4">
    <source>
        <dbReference type="RuleBase" id="RU004262"/>
    </source>
</evidence>
<protein>
    <recommendedName>
        <fullName evidence="6">Lipase domain-containing protein</fullName>
    </recommendedName>
</protein>
<evidence type="ECO:0000256" key="3">
    <source>
        <dbReference type="ARBA" id="ARBA00022525"/>
    </source>
</evidence>
<dbReference type="InterPro" id="IPR013818">
    <property type="entry name" value="Lipase"/>
</dbReference>
<sequence length="328" mass="34969">MEAIIVLAALLAVVFSGPAPALETSPEEDGANMKYFLKEGSDGLYEIEDPVNAEVDTRASEADLSYYFYSRNTIGDFSVTSSSLSDLRDTDFNVQRQTLFIIHGWTNNYQSLVNTVVRSAVLPRLDVNVFVVDWSPIAAGNYLSAQGEGPDFVKSLESTYGLNLSTVTFVGYSLGAHVAGNAGAALDGRVAQIVGLDPAGPLFFVSNTNNRLDPTDGQFVQVIHTNSGQMGISASIGDSDYFPNGGSRQAGCGSDQSCSHARAVYYYAEAIESSTNLFEATLCDSYSDFSDGRCRSNSKSVMGGFGVDTRASGDYYLDTASSAPYALG</sequence>
<dbReference type="PRINTS" id="PR00825">
    <property type="entry name" value="DOLALLERGEN"/>
</dbReference>
<reference evidence="7" key="1">
    <citation type="journal article" date="2023" name="Insect Mol. Biol.">
        <title>Genome sequencing provides insights into the evolution of gene families encoding plant cell wall-degrading enzymes in longhorned beetles.</title>
        <authorList>
            <person name="Shin N.R."/>
            <person name="Okamura Y."/>
            <person name="Kirsch R."/>
            <person name="Pauchet Y."/>
        </authorList>
    </citation>
    <scope>NUCLEOTIDE SEQUENCE</scope>
    <source>
        <strain evidence="7">MMC_N1</strain>
    </source>
</reference>
<comment type="caution">
    <text evidence="7">The sequence shown here is derived from an EMBL/GenBank/DDBJ whole genome shotgun (WGS) entry which is preliminary data.</text>
</comment>
<comment type="similarity">
    <text evidence="2 4">Belongs to the AB hydrolase superfamily. Lipase family.</text>
</comment>
<dbReference type="Pfam" id="PF00151">
    <property type="entry name" value="Lipase"/>
    <property type="match status" value="1"/>
</dbReference>
<name>A0ABQ9JYD4_9CUCU</name>
<dbReference type="InterPro" id="IPR002334">
    <property type="entry name" value="Allerg_PlipaseA1"/>
</dbReference>
<organism evidence="7 8">
    <name type="scientific">Molorchus minor</name>
    <dbReference type="NCBI Taxonomy" id="1323400"/>
    <lineage>
        <taxon>Eukaryota</taxon>
        <taxon>Metazoa</taxon>
        <taxon>Ecdysozoa</taxon>
        <taxon>Arthropoda</taxon>
        <taxon>Hexapoda</taxon>
        <taxon>Insecta</taxon>
        <taxon>Pterygota</taxon>
        <taxon>Neoptera</taxon>
        <taxon>Endopterygota</taxon>
        <taxon>Coleoptera</taxon>
        <taxon>Polyphaga</taxon>
        <taxon>Cucujiformia</taxon>
        <taxon>Chrysomeloidea</taxon>
        <taxon>Cerambycidae</taxon>
        <taxon>Lamiinae</taxon>
        <taxon>Monochamini</taxon>
        <taxon>Molorchus</taxon>
    </lineage>
</organism>
<keyword evidence="3" id="KW-0964">Secreted</keyword>
<dbReference type="InterPro" id="IPR033906">
    <property type="entry name" value="Lipase_N"/>
</dbReference>
<feature type="chain" id="PRO_5046732357" description="Lipase domain-containing protein" evidence="5">
    <location>
        <begin position="22"/>
        <end position="328"/>
    </location>
</feature>
<proteinExistence type="inferred from homology"/>